<dbReference type="RefSeq" id="XP_009493419.1">
    <property type="nucleotide sequence ID" value="XM_009495144.1"/>
</dbReference>
<organism evidence="5">
    <name type="scientific">Fonticula alba</name>
    <name type="common">Slime mold</name>
    <dbReference type="NCBI Taxonomy" id="691883"/>
    <lineage>
        <taxon>Eukaryota</taxon>
        <taxon>Rotosphaerida</taxon>
        <taxon>Fonticulaceae</taxon>
        <taxon>Fonticula</taxon>
    </lineage>
</organism>
<feature type="compositionally biased region" description="Low complexity" evidence="2">
    <location>
        <begin position="1"/>
        <end position="18"/>
    </location>
</feature>
<dbReference type="GeneID" id="20525983"/>
<evidence type="ECO:0000256" key="2">
    <source>
        <dbReference type="SAM" id="MobiDB-lite"/>
    </source>
</evidence>
<dbReference type="PANTHER" id="PTHR28441:SF2">
    <property type="entry name" value="PROTEIN FAM91A1"/>
    <property type="match status" value="1"/>
</dbReference>
<feature type="compositionally biased region" description="Polar residues" evidence="2">
    <location>
        <begin position="587"/>
        <end position="602"/>
    </location>
</feature>
<comment type="similarity">
    <text evidence="1">Belongs to the FAM91 family.</text>
</comment>
<dbReference type="InterPro" id="IPR039199">
    <property type="entry name" value="FAM91"/>
</dbReference>
<feature type="region of interest" description="Disordered" evidence="2">
    <location>
        <begin position="1"/>
        <end position="41"/>
    </location>
</feature>
<evidence type="ECO:0000313" key="6">
    <source>
        <dbReference type="Proteomes" id="UP000030693"/>
    </source>
</evidence>
<dbReference type="eggNOG" id="KOG3707">
    <property type="taxonomic scope" value="Eukaryota"/>
</dbReference>
<evidence type="ECO:0000259" key="4">
    <source>
        <dbReference type="Pfam" id="PF14648"/>
    </source>
</evidence>
<keyword evidence="6" id="KW-1185">Reference proteome</keyword>
<dbReference type="OrthoDB" id="275996at2759"/>
<sequence length="1420" mass="149972">MTSHAPSSSGAPSGGLAPTAEPVQDPAVSGDSATAGATASTSATSSPIISSIDSYRREWTLPTKLTPAQKERFLRDTIAFCLANQVPWKPSAQNHFRAGSPAEYYAELLFRSRKNLMLYPHHLSHELATFVERSAPFAYYTHMLIDLLVEGRGYDSLPNFTATDCYHFLGIGRNEFIDIANRGRNILETGTLGELASPDEADDPATGPHQPASPGEQGASAHDADSWVQMDAGSDSESLPSRLGHWLRGIPQTTGALLDRLKGFSLSSKSDTHQREQLYLRLMPTTLSAGFSIQPWWRARPCFPVGVLDLSTPDQRRDYRVRAFLNQASAFPQAQDLLRELLLHEVQMHLQYRYFLGEKGPQSPLAAESNLLYRTGVTDPFTYDVAELVGFGNSGIIFPLHAACLPGEQLRFLLERGLVYLDVPITDNDKISVLLLRNFIMNRRVQSDAIENLLYQIFISIDDATSVFDLSDVLQIRAELIRNAVSVYCRLGLAEKIDPRDSLYTQFRHAAVSVPKSISALFQPAAPSPPGGLAGRTFGSALLQDFSQLLPARFSTALRPDTSLLLAQPDSFDSDLEEDDTGIGSARATSPLDSLSATSPRPITTARPTAGDSLVPADSLPLFHPGDFAGMLQSGDFPRAGSLPSAAGQIDFPPEVLSPVLPTPTLPSATMRPHSFFPLVLDAALSAAITSPAPGHSPRRRPRFGLLIDASVTAILMMGDPSGASRSSAFSPHTNLKSHAVTLYERGKIANVACDDFLNSLASTLLGEAWDAEAAEPAATPPGPDYTAPYLSSDLVPGTRTYYDHVLGLYKTLFLLRHGWCLALDPGLRQPASVDIIRIESLASLDPTSRRRVLARNYDVLVSTAPSPASLFRVFPLAEDQYHLQGLEEFDHISGGGSGWSLGCGAFVPYIGPPQLPARLRVGVEPGDSLLDPQSSVLGPDGTAARGSGAGQEPAARAALGPGPSGTASTAGTGVEYNTAGSATCWLSLFMYRSAGCGPASVALRTGTRLRRLPATLLPYDYLAVMVWSVAPQAAREGSPHDPLQAGHFLGGPFRGGVYGSGQQLPTPTAPGLMAGGYGRVTIIPRRRALTILNDLLLDTALLVQGVCIPPADEEPAVTDAAQSIEPVPPSGSGMRTRAPPAAVLSHGGALLHVPFPFDVPRLAKEYPVLAGTLVVRGGPPTGRGPTGAAAAAAAAAARAVPLLRLLSRSLYLERTAGYVTFCRDRLARHSDYLRVQRSMPGPRATFVWLPLMLQHGIPLADRDLAAACLARMAGSGVLGLAAAGVLDQCREAGSTGATPAPTTGDLSAVTALSPGVGAGDQPAPAAGAAAANVGVGVLDSMRLTQALVAFIHQECHPGTGATAPGPLADPFSSPLSAAAGAGLLAGGAPITTSFTRDSSLSPSAQLAFESGSLRRVGSP</sequence>
<dbReference type="PANTHER" id="PTHR28441">
    <property type="entry name" value="PROTEIN FAM91A1"/>
    <property type="match status" value="1"/>
</dbReference>
<gene>
    <name evidence="5" type="ORF">H696_01258</name>
</gene>
<dbReference type="Proteomes" id="UP000030693">
    <property type="component" value="Unassembled WGS sequence"/>
</dbReference>
<feature type="domain" description="FAM91 C-terminal" evidence="4">
    <location>
        <begin position="984"/>
        <end position="1032"/>
    </location>
</feature>
<feature type="region of interest" description="Disordered" evidence="2">
    <location>
        <begin position="931"/>
        <end position="968"/>
    </location>
</feature>
<dbReference type="Pfam" id="PF14647">
    <property type="entry name" value="FAM91_N"/>
    <property type="match status" value="2"/>
</dbReference>
<evidence type="ECO:0000256" key="1">
    <source>
        <dbReference type="ARBA" id="ARBA00010319"/>
    </source>
</evidence>
<dbReference type="InterPro" id="IPR028097">
    <property type="entry name" value="FAM91_C_dom"/>
</dbReference>
<reference evidence="5" key="1">
    <citation type="submission" date="2013-04" db="EMBL/GenBank/DDBJ databases">
        <title>The Genome Sequence of Fonticula alba ATCC 38817.</title>
        <authorList>
            <consortium name="The Broad Institute Genomics Platform"/>
            <person name="Russ C."/>
            <person name="Cuomo C."/>
            <person name="Burger G."/>
            <person name="Gray M.W."/>
            <person name="Holland P.W.H."/>
            <person name="King N."/>
            <person name="Lang F.B.F."/>
            <person name="Roger A.J."/>
            <person name="Ruiz-Trillo I."/>
            <person name="Brown M."/>
            <person name="Walker B."/>
            <person name="Young S."/>
            <person name="Zeng Q."/>
            <person name="Gargeya S."/>
            <person name="Fitzgerald M."/>
            <person name="Haas B."/>
            <person name="Abouelleil A."/>
            <person name="Allen A.W."/>
            <person name="Alvarado L."/>
            <person name="Arachchi H.M."/>
            <person name="Berlin A.M."/>
            <person name="Chapman S.B."/>
            <person name="Gainer-Dewar J."/>
            <person name="Goldberg J."/>
            <person name="Griggs A."/>
            <person name="Gujja S."/>
            <person name="Hansen M."/>
            <person name="Howarth C."/>
            <person name="Imamovic A."/>
            <person name="Ireland A."/>
            <person name="Larimer J."/>
            <person name="McCowan C."/>
            <person name="Murphy C."/>
            <person name="Pearson M."/>
            <person name="Poon T.W."/>
            <person name="Priest M."/>
            <person name="Roberts A."/>
            <person name="Saif S."/>
            <person name="Shea T."/>
            <person name="Sisk P."/>
            <person name="Sykes S."/>
            <person name="Wortman J."/>
            <person name="Nusbaum C."/>
            <person name="Birren B."/>
        </authorList>
    </citation>
    <scope>NUCLEOTIDE SEQUENCE [LARGE SCALE GENOMIC DNA]</scope>
    <source>
        <strain evidence="5">ATCC 38817</strain>
    </source>
</reference>
<proteinExistence type="inferred from homology"/>
<name>A0A058ZD27_FONAL</name>
<accession>A0A058ZD27</accession>
<feature type="domain" description="FAM91 C-terminal" evidence="4">
    <location>
        <begin position="703"/>
        <end position="866"/>
    </location>
</feature>
<feature type="region of interest" description="Disordered" evidence="2">
    <location>
        <begin position="194"/>
        <end position="223"/>
    </location>
</feature>
<dbReference type="InterPro" id="IPR028091">
    <property type="entry name" value="FAM91_N_dom"/>
</dbReference>
<feature type="domain" description="FAM91 N-terminal" evidence="3">
    <location>
        <begin position="401"/>
        <end position="498"/>
    </location>
</feature>
<dbReference type="EMBL" id="KB932202">
    <property type="protein sequence ID" value="KCV71841.1"/>
    <property type="molecule type" value="Genomic_DNA"/>
</dbReference>
<evidence type="ECO:0000313" key="5">
    <source>
        <dbReference type="EMBL" id="KCV71841.1"/>
    </source>
</evidence>
<feature type="compositionally biased region" description="Acidic residues" evidence="2">
    <location>
        <begin position="572"/>
        <end position="581"/>
    </location>
</feature>
<feature type="region of interest" description="Disordered" evidence="2">
    <location>
        <begin position="570"/>
        <end position="611"/>
    </location>
</feature>
<feature type="domain" description="FAM91 N-terminal" evidence="3">
    <location>
        <begin position="69"/>
        <end position="185"/>
    </location>
</feature>
<dbReference type="STRING" id="691883.A0A058ZD27"/>
<evidence type="ECO:0000259" key="3">
    <source>
        <dbReference type="Pfam" id="PF14647"/>
    </source>
</evidence>
<dbReference type="Pfam" id="PF14648">
    <property type="entry name" value="FAM91_C"/>
    <property type="match status" value="2"/>
</dbReference>
<protein>
    <submittedName>
        <fullName evidence="5">Uncharacterized protein</fullName>
    </submittedName>
</protein>
<feature type="compositionally biased region" description="Low complexity" evidence="2">
    <location>
        <begin position="29"/>
        <end position="41"/>
    </location>
</feature>